<proteinExistence type="predicted"/>
<comment type="caution">
    <text evidence="1">The sequence shown here is derived from an EMBL/GenBank/DDBJ whole genome shotgun (WGS) entry which is preliminary data.</text>
</comment>
<evidence type="ECO:0000313" key="1">
    <source>
        <dbReference type="EMBL" id="TFJ97454.1"/>
    </source>
</evidence>
<keyword evidence="2" id="KW-1185">Reference proteome</keyword>
<reference evidence="1 2" key="2">
    <citation type="submission" date="2019-04" db="EMBL/GenBank/DDBJ databases">
        <title>The genome sequence of big-headed turtle.</title>
        <authorList>
            <person name="Gong S."/>
        </authorList>
    </citation>
    <scope>NUCLEOTIDE SEQUENCE [LARGE SCALE GENOMIC DNA]</scope>
    <source>
        <strain evidence="1">DO16091913</strain>
        <tissue evidence="1">Muscle</tissue>
    </source>
</reference>
<dbReference type="Pfam" id="PF18744">
    <property type="entry name" value="SNAD1"/>
    <property type="match status" value="1"/>
</dbReference>
<accession>A0A4D9DJM1</accession>
<name>A0A4D9DJM1_9SAUR</name>
<dbReference type="Proteomes" id="UP000297703">
    <property type="component" value="Unassembled WGS sequence"/>
</dbReference>
<organism evidence="1 2">
    <name type="scientific">Platysternon megacephalum</name>
    <name type="common">big-headed turtle</name>
    <dbReference type="NCBI Taxonomy" id="55544"/>
    <lineage>
        <taxon>Eukaryota</taxon>
        <taxon>Metazoa</taxon>
        <taxon>Chordata</taxon>
        <taxon>Craniata</taxon>
        <taxon>Vertebrata</taxon>
        <taxon>Euteleostomi</taxon>
        <taxon>Archelosauria</taxon>
        <taxon>Testudinata</taxon>
        <taxon>Testudines</taxon>
        <taxon>Cryptodira</taxon>
        <taxon>Durocryptodira</taxon>
        <taxon>Testudinoidea</taxon>
        <taxon>Platysternidae</taxon>
        <taxon>Platysternon</taxon>
    </lineage>
</organism>
<reference evidence="1 2" key="1">
    <citation type="submission" date="2019-04" db="EMBL/GenBank/DDBJ databases">
        <title>Draft genome of the big-headed turtle Platysternon megacephalum.</title>
        <authorList>
            <person name="Gong S."/>
        </authorList>
    </citation>
    <scope>NUCLEOTIDE SEQUENCE [LARGE SCALE GENOMIC DNA]</scope>
    <source>
        <strain evidence="1">DO16091913</strain>
        <tissue evidence="1">Muscle</tissue>
    </source>
</reference>
<sequence>MKETIRPFDDLYNPPSRTILAARPLNVSGKYTEHSEWRLLSGPNSHVAQLKARTCRPKCCLILFTLNLPCTNVCLAKNGPFNIMQMTSDAFSDIAKKYKAFVFQRIFVNDTWPVVTRKELLQAWHRLHNVTLLCCDNNGCQKCTSVYPENNPFLAGKR</sequence>
<dbReference type="AlphaFoldDB" id="A0A4D9DJM1"/>
<evidence type="ECO:0000313" key="2">
    <source>
        <dbReference type="Proteomes" id="UP000297703"/>
    </source>
</evidence>
<protein>
    <submittedName>
        <fullName evidence="1">Tapasin-related protein-like</fullName>
    </submittedName>
</protein>
<gene>
    <name evidence="1" type="ORF">DR999_PMT20705</name>
</gene>
<dbReference type="EMBL" id="QXTE01000494">
    <property type="protein sequence ID" value="TFJ97454.1"/>
    <property type="molecule type" value="Genomic_DNA"/>
</dbReference>
<dbReference type="OrthoDB" id="9410992at2759"/>
<dbReference type="InterPro" id="IPR040958">
    <property type="entry name" value="SNAD1"/>
</dbReference>